<feature type="compositionally biased region" description="Polar residues" evidence="7">
    <location>
        <begin position="903"/>
        <end position="913"/>
    </location>
</feature>
<keyword evidence="4" id="KW-0805">Transcription regulation</keyword>
<feature type="compositionally biased region" description="Low complexity" evidence="7">
    <location>
        <begin position="1100"/>
        <end position="1132"/>
    </location>
</feature>
<dbReference type="PROSITE" id="PS00344">
    <property type="entry name" value="GATA_ZN_FINGER_1"/>
    <property type="match status" value="1"/>
</dbReference>
<feature type="region of interest" description="Disordered" evidence="7">
    <location>
        <begin position="1011"/>
        <end position="1132"/>
    </location>
</feature>
<dbReference type="GO" id="GO:0008270">
    <property type="term" value="F:zinc ion binding"/>
    <property type="evidence" value="ECO:0007669"/>
    <property type="project" value="UniProtKB-KW"/>
</dbReference>
<evidence type="ECO:0000256" key="1">
    <source>
        <dbReference type="ARBA" id="ARBA00022723"/>
    </source>
</evidence>
<dbReference type="GO" id="GO:0043565">
    <property type="term" value="F:sequence-specific DNA binding"/>
    <property type="evidence" value="ECO:0007669"/>
    <property type="project" value="InterPro"/>
</dbReference>
<protein>
    <recommendedName>
        <fullName evidence="8">GATA-type domain-containing protein</fullName>
    </recommendedName>
</protein>
<dbReference type="Pfam" id="PF00320">
    <property type="entry name" value="GATA"/>
    <property type="match status" value="1"/>
</dbReference>
<dbReference type="SMART" id="SM00401">
    <property type="entry name" value="ZnF_GATA"/>
    <property type="match status" value="1"/>
</dbReference>
<feature type="compositionally biased region" description="Gly residues" evidence="7">
    <location>
        <begin position="110"/>
        <end position="119"/>
    </location>
</feature>
<feature type="region of interest" description="Disordered" evidence="7">
    <location>
        <begin position="1"/>
        <end position="144"/>
    </location>
</feature>
<dbReference type="SUPFAM" id="SSF57716">
    <property type="entry name" value="Glucocorticoid receptor-like (DNA-binding domain)"/>
    <property type="match status" value="1"/>
</dbReference>
<keyword evidence="3" id="KW-0862">Zinc</keyword>
<accession>A0A9P6W0B6</accession>
<proteinExistence type="predicted"/>
<evidence type="ECO:0000256" key="7">
    <source>
        <dbReference type="SAM" id="MobiDB-lite"/>
    </source>
</evidence>
<feature type="compositionally biased region" description="Polar residues" evidence="7">
    <location>
        <begin position="1"/>
        <end position="16"/>
    </location>
</feature>
<sequence>MATQYAVSQPPATSGTAAAGYQDKTAEYGYEDPQHNPASATASEFDRQNRQESWPGTANASDSPFPLHQTFSPHIPPASTGTHHHAISGIGSPFPPFSPHGHFGDSLSSGTGGGGGGEAGASPQHQQFHHPTHSPTHAGEHNTGVPEIGHVRCYWAILSAELEYAYLGPVFAAHLGDEVAERLKGTSLLDWVHPDERDQLAKDLLPHPDRLAGVEETGVFGSVTRCRFSRIIRMMRNLGHPNVPKVPEAALYAIDDDWLDLDVTTSWIAGDCSAKGKGKTADGRTPGAVLAFFHVSNDKDPVQDNDVHVRNGWSNWCGVSLDWGPYLSPKLCDELVETLKRLTGVEVPSRPSTGRSDGSDKGTLGEVLNGTDTRDAADDADANAESEGPPSHVFQILDQLGRPIVTFPEPKKGREYDVERYSTLAQEVMARPAEAAPSRTSCTRRYRSKHPEMRTGEMHTIESVVIMYGDITFACFQTGGVYLSPSRKLTGLTIPEGPSFDATTIEGKHFALEDVPTTPNVNSSVGRKRFPFEGTDGDEQEAQQPAKRQRPALQPPTLPRLQTSAPSPVGEMASPLQNNHPQQQNNGLSISTAGNMFRQNLEVDSMSAAGGISPTVASASAILGSLGDVMQQRQQQRTPLPPSPLQHSSTNPDGGRLPPPAFGPQAHHLVSPTAPAFPPPTASGSGPGQSYDDGNMLPPLPRSPFERQGGTGDSYFPQGSSSQAGQGGDGKSPEQGQPSSYAGGGGGAGLEANASAEWPLFERHERPGELAVTGPTGGKRGRHRPDGPVFKPNVKACESCGTINSPEWRKGPSGVKSLCNACGLRYARHVSREKKKAEQRAIVESGGTIPKKTKKKKASAGGGAKASKAEQVKEAAAAAAGGLTDERSEHTSVGSTSASGSAPNSLPPTSQATYDAHAGYALPSPHAQPTAKPYSPYYTTAPPMPGQYSHASTPGLHTPQYPSPLPQHKSASYFPAISAAVSSYPYSLAISAPITSHAPVLPSPHVGPGYQYPPPSHLPHPALAAYPNGGGGGLHPPTSMSSSHSPSPYSPYPPSPHAHSPNPGAATAQPPMHSPHGHTAVPPGWGQPSPVMHGPPAGWQQQQQQAQPPSSEQQQQQQPFRPQPVQRQSGET</sequence>
<feature type="region of interest" description="Disordered" evidence="7">
    <location>
        <begin position="511"/>
        <end position="590"/>
    </location>
</feature>
<gene>
    <name evidence="9" type="ORF">C6P46_004176</name>
</gene>
<evidence type="ECO:0000256" key="6">
    <source>
        <dbReference type="PROSITE-ProRule" id="PRU00094"/>
    </source>
</evidence>
<feature type="region of interest" description="Disordered" evidence="7">
    <location>
        <begin position="629"/>
        <end position="791"/>
    </location>
</feature>
<dbReference type="InterPro" id="IPR000679">
    <property type="entry name" value="Znf_GATA"/>
</dbReference>
<evidence type="ECO:0000313" key="10">
    <source>
        <dbReference type="Proteomes" id="UP000777482"/>
    </source>
</evidence>
<dbReference type="CDD" id="cd00202">
    <property type="entry name" value="ZnF_GATA"/>
    <property type="match status" value="1"/>
</dbReference>
<keyword evidence="5" id="KW-0804">Transcription</keyword>
<evidence type="ECO:0000313" key="9">
    <source>
        <dbReference type="EMBL" id="KAG0661069.1"/>
    </source>
</evidence>
<keyword evidence="2 6" id="KW-0863">Zinc-finger</keyword>
<feature type="domain" description="GATA-type" evidence="8">
    <location>
        <begin position="791"/>
        <end position="829"/>
    </location>
</feature>
<feature type="compositionally biased region" description="Polar residues" evidence="7">
    <location>
        <begin position="51"/>
        <end position="62"/>
    </location>
</feature>
<evidence type="ECO:0000256" key="2">
    <source>
        <dbReference type="ARBA" id="ARBA00022771"/>
    </source>
</evidence>
<comment type="caution">
    <text evidence="9">The sequence shown here is derived from an EMBL/GenBank/DDBJ whole genome shotgun (WGS) entry which is preliminary data.</text>
</comment>
<organism evidence="9 10">
    <name type="scientific">Rhodotorula mucilaginosa</name>
    <name type="common">Yeast</name>
    <name type="synonym">Rhodotorula rubra</name>
    <dbReference type="NCBI Taxonomy" id="5537"/>
    <lineage>
        <taxon>Eukaryota</taxon>
        <taxon>Fungi</taxon>
        <taxon>Dikarya</taxon>
        <taxon>Basidiomycota</taxon>
        <taxon>Pucciniomycotina</taxon>
        <taxon>Microbotryomycetes</taxon>
        <taxon>Sporidiobolales</taxon>
        <taxon>Sporidiobolaceae</taxon>
        <taxon>Rhodotorula</taxon>
    </lineage>
</organism>
<feature type="region of interest" description="Disordered" evidence="7">
    <location>
        <begin position="346"/>
        <end position="390"/>
    </location>
</feature>
<evidence type="ECO:0000256" key="4">
    <source>
        <dbReference type="ARBA" id="ARBA00023015"/>
    </source>
</evidence>
<feature type="compositionally biased region" description="Low complexity" evidence="7">
    <location>
        <begin position="1035"/>
        <end position="1047"/>
    </location>
</feature>
<feature type="compositionally biased region" description="Low complexity" evidence="7">
    <location>
        <begin position="577"/>
        <end position="586"/>
    </location>
</feature>
<dbReference type="PANTHER" id="PTHR47172">
    <property type="entry name" value="OS01G0976800 PROTEIN"/>
    <property type="match status" value="1"/>
</dbReference>
<dbReference type="GO" id="GO:0006355">
    <property type="term" value="P:regulation of DNA-templated transcription"/>
    <property type="evidence" value="ECO:0007669"/>
    <property type="project" value="InterPro"/>
</dbReference>
<feature type="region of interest" description="Disordered" evidence="7">
    <location>
        <begin position="829"/>
        <end position="938"/>
    </location>
</feature>
<keyword evidence="10" id="KW-1185">Reference proteome</keyword>
<feature type="compositionally biased region" description="Low complexity" evidence="7">
    <location>
        <begin position="99"/>
        <end position="109"/>
    </location>
</feature>
<dbReference type="InterPro" id="IPR013088">
    <property type="entry name" value="Znf_NHR/GATA"/>
</dbReference>
<dbReference type="AlphaFoldDB" id="A0A9P6W0B6"/>
<dbReference type="PANTHER" id="PTHR47172:SF24">
    <property type="entry name" value="GATA ZINC FINGER DOMAIN-CONTAINING PROTEIN 14-RELATED"/>
    <property type="match status" value="1"/>
</dbReference>
<dbReference type="Gene3D" id="3.30.50.10">
    <property type="entry name" value="Erythroid Transcription Factor GATA-1, subunit A"/>
    <property type="match status" value="1"/>
</dbReference>
<evidence type="ECO:0000256" key="5">
    <source>
        <dbReference type="ARBA" id="ARBA00023163"/>
    </source>
</evidence>
<name>A0A9P6W0B6_RHOMI</name>
<reference evidence="9 10" key="1">
    <citation type="submission" date="2020-11" db="EMBL/GenBank/DDBJ databases">
        <title>Kefir isolates.</title>
        <authorList>
            <person name="Marcisauskas S."/>
            <person name="Kim Y."/>
            <person name="Blasche S."/>
        </authorList>
    </citation>
    <scope>NUCLEOTIDE SEQUENCE [LARGE SCALE GENOMIC DNA]</scope>
    <source>
        <strain evidence="9 10">KR</strain>
    </source>
</reference>
<feature type="compositionally biased region" description="Low complexity" evidence="7">
    <location>
        <begin position="891"/>
        <end position="902"/>
    </location>
</feature>
<evidence type="ECO:0000256" key="3">
    <source>
        <dbReference type="ARBA" id="ARBA00022833"/>
    </source>
</evidence>
<keyword evidence="1" id="KW-0479">Metal-binding</keyword>
<dbReference type="PROSITE" id="PS50114">
    <property type="entry name" value="GATA_ZN_FINGER_2"/>
    <property type="match status" value="1"/>
</dbReference>
<evidence type="ECO:0000259" key="8">
    <source>
        <dbReference type="PROSITE" id="PS50114"/>
    </source>
</evidence>
<dbReference type="EMBL" id="PUHQ01000038">
    <property type="protein sequence ID" value="KAG0661069.1"/>
    <property type="molecule type" value="Genomic_DNA"/>
</dbReference>
<dbReference type="OrthoDB" id="2162994at2759"/>
<dbReference type="Proteomes" id="UP000777482">
    <property type="component" value="Unassembled WGS sequence"/>
</dbReference>